<dbReference type="GO" id="GO:0071949">
    <property type="term" value="F:FAD binding"/>
    <property type="evidence" value="ECO:0007669"/>
    <property type="project" value="InterPro"/>
</dbReference>
<evidence type="ECO:0000313" key="6">
    <source>
        <dbReference type="EMBL" id="KAH7141737.1"/>
    </source>
</evidence>
<organism evidence="6 7">
    <name type="scientific">Dactylonectria macrodidyma</name>
    <dbReference type="NCBI Taxonomy" id="307937"/>
    <lineage>
        <taxon>Eukaryota</taxon>
        <taxon>Fungi</taxon>
        <taxon>Dikarya</taxon>
        <taxon>Ascomycota</taxon>
        <taxon>Pezizomycotina</taxon>
        <taxon>Sordariomycetes</taxon>
        <taxon>Hypocreomycetidae</taxon>
        <taxon>Hypocreales</taxon>
        <taxon>Nectriaceae</taxon>
        <taxon>Dactylonectria</taxon>
    </lineage>
</organism>
<dbReference type="SUPFAM" id="SSF56176">
    <property type="entry name" value="FAD-binding/transporter-associated domain-like"/>
    <property type="match status" value="1"/>
</dbReference>
<keyword evidence="2" id="KW-0285">Flavoprotein</keyword>
<evidence type="ECO:0000256" key="1">
    <source>
        <dbReference type="ARBA" id="ARBA00005466"/>
    </source>
</evidence>
<dbReference type="InterPro" id="IPR050416">
    <property type="entry name" value="FAD-linked_Oxidoreductase"/>
</dbReference>
<reference evidence="6" key="1">
    <citation type="journal article" date="2021" name="Nat. Commun.">
        <title>Genetic determinants of endophytism in the Arabidopsis root mycobiome.</title>
        <authorList>
            <person name="Mesny F."/>
            <person name="Miyauchi S."/>
            <person name="Thiergart T."/>
            <person name="Pickel B."/>
            <person name="Atanasova L."/>
            <person name="Karlsson M."/>
            <person name="Huettel B."/>
            <person name="Barry K.W."/>
            <person name="Haridas S."/>
            <person name="Chen C."/>
            <person name="Bauer D."/>
            <person name="Andreopoulos W."/>
            <person name="Pangilinan J."/>
            <person name="LaButti K."/>
            <person name="Riley R."/>
            <person name="Lipzen A."/>
            <person name="Clum A."/>
            <person name="Drula E."/>
            <person name="Henrissat B."/>
            <person name="Kohler A."/>
            <person name="Grigoriev I.V."/>
            <person name="Martin F.M."/>
            <person name="Hacquard S."/>
        </authorList>
    </citation>
    <scope>NUCLEOTIDE SEQUENCE</scope>
    <source>
        <strain evidence="6">MPI-CAGE-AT-0147</strain>
    </source>
</reference>
<dbReference type="InterPro" id="IPR016166">
    <property type="entry name" value="FAD-bd_PCMH"/>
</dbReference>
<dbReference type="InterPro" id="IPR016169">
    <property type="entry name" value="FAD-bd_PCMH_sub2"/>
</dbReference>
<proteinExistence type="inferred from homology"/>
<evidence type="ECO:0000256" key="4">
    <source>
        <dbReference type="ARBA" id="ARBA00023002"/>
    </source>
</evidence>
<dbReference type="InterPro" id="IPR036318">
    <property type="entry name" value="FAD-bd_PCMH-like_sf"/>
</dbReference>
<dbReference type="Gene3D" id="3.30.465.10">
    <property type="match status" value="1"/>
</dbReference>
<dbReference type="Proteomes" id="UP000738349">
    <property type="component" value="Unassembled WGS sequence"/>
</dbReference>
<dbReference type="GO" id="GO:0016491">
    <property type="term" value="F:oxidoreductase activity"/>
    <property type="evidence" value="ECO:0007669"/>
    <property type="project" value="UniProtKB-KW"/>
</dbReference>
<dbReference type="Pfam" id="PF01565">
    <property type="entry name" value="FAD_binding_4"/>
    <property type="match status" value="1"/>
</dbReference>
<keyword evidence="4" id="KW-0560">Oxidoreductase</keyword>
<dbReference type="AlphaFoldDB" id="A0A9P9EQS4"/>
<dbReference type="EMBL" id="JAGMUV010000010">
    <property type="protein sequence ID" value="KAH7141737.1"/>
    <property type="molecule type" value="Genomic_DNA"/>
</dbReference>
<dbReference type="PANTHER" id="PTHR42973">
    <property type="entry name" value="BINDING OXIDOREDUCTASE, PUTATIVE (AFU_ORTHOLOGUE AFUA_1G17690)-RELATED"/>
    <property type="match status" value="1"/>
</dbReference>
<evidence type="ECO:0000256" key="3">
    <source>
        <dbReference type="ARBA" id="ARBA00022827"/>
    </source>
</evidence>
<feature type="domain" description="FAD-binding PCMH-type" evidence="5">
    <location>
        <begin position="83"/>
        <end position="254"/>
    </location>
</feature>
<evidence type="ECO:0000256" key="2">
    <source>
        <dbReference type="ARBA" id="ARBA00022630"/>
    </source>
</evidence>
<dbReference type="PANTHER" id="PTHR42973:SF34">
    <property type="entry name" value="FAD BINDING DOMAIN PROTEIN (AFU_ORTHOLOGUE AFUA_3G02770)"/>
    <property type="match status" value="1"/>
</dbReference>
<comment type="similarity">
    <text evidence="1">Belongs to the oxygen-dependent FAD-linked oxidoreductase family.</text>
</comment>
<dbReference type="OrthoDB" id="2151789at2759"/>
<keyword evidence="3" id="KW-0274">FAD</keyword>
<gene>
    <name evidence="6" type="ORF">EDB81DRAFT_760590</name>
</gene>
<dbReference type="InterPro" id="IPR006094">
    <property type="entry name" value="Oxid_FAD_bind_N"/>
</dbReference>
<keyword evidence="7" id="KW-1185">Reference proteome</keyword>
<evidence type="ECO:0000259" key="5">
    <source>
        <dbReference type="PROSITE" id="PS51387"/>
    </source>
</evidence>
<dbReference type="PROSITE" id="PS51387">
    <property type="entry name" value="FAD_PCMH"/>
    <property type="match status" value="1"/>
</dbReference>
<protein>
    <submittedName>
        <fullName evidence="6">FAD binding domain-containing protein</fullName>
    </submittedName>
</protein>
<evidence type="ECO:0000313" key="7">
    <source>
        <dbReference type="Proteomes" id="UP000738349"/>
    </source>
</evidence>
<accession>A0A9P9EQS4</accession>
<sequence>MVKLTGNELSYCGWAISTMAQSVMATDFGQQTLFPGQTLPPFTESSCPTACELLSTIRPGQVHYPGTAGYEKVRYNYWDRAQATTFQACIYQPVNVGDVSLGVVVAQHASCPFAIKSGGHGRFSGESSVDGGLGIDLAKLDKIEVSEGHDTVTLGPGLRWVDVYTALEPLGITVIGGRDADVGVGGFLMAGGISFLSNEYGWGTENIRSYEIVLANGTITTASSIQNVDLFKVLRGGGANFGIATSFTLEAVPYNGMWGGMRAQTIEHLDPLLSAFHEYAAVSTRRDPHVSVVINTGVYEGNWVFANDLEYSVAVENSPPELMKTFMDLPAVLDETGIRNMSDLTISMGNLSPRGNYNSYWVLITKHDPEVLRFYIDTFMAESDKLLVSGQVAGFSPTGSIQTISPNMRRLGRERNGGNIMGSLGESDEPLLLFNPAMRFNDPKGAELVYKLIEKILTATKKKAQELGKDHDYLYANYASQFQNPMGSYGAESVKLMREVSAKYDPQGVFQTLRAGGFKLGKAYDTLR</sequence>
<comment type="caution">
    <text evidence="6">The sequence shown here is derived from an EMBL/GenBank/DDBJ whole genome shotgun (WGS) entry which is preliminary data.</text>
</comment>
<name>A0A9P9EQS4_9HYPO</name>